<dbReference type="PRINTS" id="PR01217">
    <property type="entry name" value="PRICHEXTENSN"/>
</dbReference>
<dbReference type="EMBL" id="JANBVO010000001">
    <property type="protein sequence ID" value="KAJ9157811.1"/>
    <property type="molecule type" value="Genomic_DNA"/>
</dbReference>
<evidence type="ECO:0000256" key="1">
    <source>
        <dbReference type="SAM" id="MobiDB-lite"/>
    </source>
</evidence>
<evidence type="ECO:0000313" key="2">
    <source>
        <dbReference type="EMBL" id="KAJ9157811.1"/>
    </source>
</evidence>
<evidence type="ECO:0000313" key="3">
    <source>
        <dbReference type="Proteomes" id="UP001174694"/>
    </source>
</evidence>
<comment type="caution">
    <text evidence="2">The sequence shown here is derived from an EMBL/GenBank/DDBJ whole genome shotgun (WGS) entry which is preliminary data.</text>
</comment>
<sequence>MSAPPPSPPAQAPTPPAPPPPPPSSAPPPRIEAPSPPSAAPSPPPPPPPSNAAPAPAPSRARAPSALRSSMLDISAFTLTPNGGKSPSPTRHVSSPVSGPPGGGGGGGGGGDRFVVQDPRWKFVDESQFPKPREFRAVPKRYRAGRGSSVPLDLSPL</sequence>
<gene>
    <name evidence="2" type="ORF">NKR23_g779</name>
</gene>
<dbReference type="AlphaFoldDB" id="A0AA38VLK6"/>
<protein>
    <submittedName>
        <fullName evidence="2">Uncharacterized protein</fullName>
    </submittedName>
</protein>
<feature type="compositionally biased region" description="Gly residues" evidence="1">
    <location>
        <begin position="100"/>
        <end position="112"/>
    </location>
</feature>
<organism evidence="2 3">
    <name type="scientific">Pleurostoma richardsiae</name>
    <dbReference type="NCBI Taxonomy" id="41990"/>
    <lineage>
        <taxon>Eukaryota</taxon>
        <taxon>Fungi</taxon>
        <taxon>Dikarya</taxon>
        <taxon>Ascomycota</taxon>
        <taxon>Pezizomycotina</taxon>
        <taxon>Sordariomycetes</taxon>
        <taxon>Sordariomycetidae</taxon>
        <taxon>Calosphaeriales</taxon>
        <taxon>Pleurostomataceae</taxon>
        <taxon>Pleurostoma</taxon>
    </lineage>
</organism>
<proteinExistence type="predicted"/>
<name>A0AA38VLK6_9PEZI</name>
<reference evidence="2" key="1">
    <citation type="submission" date="2022-07" db="EMBL/GenBank/DDBJ databases">
        <title>Fungi with potential for degradation of polypropylene.</title>
        <authorList>
            <person name="Gostincar C."/>
        </authorList>
    </citation>
    <scope>NUCLEOTIDE SEQUENCE</scope>
    <source>
        <strain evidence="2">EXF-13308</strain>
    </source>
</reference>
<accession>A0AA38VLK6</accession>
<feature type="compositionally biased region" description="Polar residues" evidence="1">
    <location>
        <begin position="77"/>
        <end position="97"/>
    </location>
</feature>
<feature type="compositionally biased region" description="Pro residues" evidence="1">
    <location>
        <begin position="1"/>
        <end position="57"/>
    </location>
</feature>
<feature type="region of interest" description="Disordered" evidence="1">
    <location>
        <begin position="1"/>
        <end position="115"/>
    </location>
</feature>
<dbReference type="Proteomes" id="UP001174694">
    <property type="component" value="Unassembled WGS sequence"/>
</dbReference>
<feature type="compositionally biased region" description="Low complexity" evidence="1">
    <location>
        <begin position="58"/>
        <end position="70"/>
    </location>
</feature>
<keyword evidence="3" id="KW-1185">Reference proteome</keyword>